<evidence type="ECO:0000256" key="5">
    <source>
        <dbReference type="ARBA" id="ARBA00023136"/>
    </source>
</evidence>
<name>A0ABP4KKJ1_9ACTN</name>
<feature type="transmembrane region" description="Helical" evidence="8">
    <location>
        <begin position="350"/>
        <end position="370"/>
    </location>
</feature>
<feature type="transmembrane region" description="Helical" evidence="8">
    <location>
        <begin position="421"/>
        <end position="444"/>
    </location>
</feature>
<evidence type="ECO:0000313" key="11">
    <source>
        <dbReference type="Proteomes" id="UP001501470"/>
    </source>
</evidence>
<feature type="transmembrane region" description="Helical" evidence="8">
    <location>
        <begin position="307"/>
        <end position="330"/>
    </location>
</feature>
<keyword evidence="5 8" id="KW-0472">Membrane</keyword>
<comment type="caution">
    <text evidence="10">The sequence shown here is derived from an EMBL/GenBank/DDBJ whole genome shotgun (WGS) entry which is preliminary data.</text>
</comment>
<feature type="transmembrane region" description="Helical" evidence="8">
    <location>
        <begin position="510"/>
        <end position="538"/>
    </location>
</feature>
<evidence type="ECO:0000256" key="8">
    <source>
        <dbReference type="SAM" id="Phobius"/>
    </source>
</evidence>
<dbReference type="PANTHER" id="PTHR30572:SF4">
    <property type="entry name" value="ABC TRANSPORTER PERMEASE YTRF"/>
    <property type="match status" value="1"/>
</dbReference>
<reference evidence="11" key="1">
    <citation type="journal article" date="2019" name="Int. J. Syst. Evol. Microbiol.">
        <title>The Global Catalogue of Microorganisms (GCM) 10K type strain sequencing project: providing services to taxonomists for standard genome sequencing and annotation.</title>
        <authorList>
            <consortium name="The Broad Institute Genomics Platform"/>
            <consortium name="The Broad Institute Genome Sequencing Center for Infectious Disease"/>
            <person name="Wu L."/>
            <person name="Ma J."/>
        </authorList>
    </citation>
    <scope>NUCLEOTIDE SEQUENCE [LARGE SCALE GENOMIC DNA]</scope>
    <source>
        <strain evidence="11">JCM 15933</strain>
    </source>
</reference>
<evidence type="ECO:0000256" key="7">
    <source>
        <dbReference type="SAM" id="MobiDB-lite"/>
    </source>
</evidence>
<feature type="transmembrane region" description="Helical" evidence="8">
    <location>
        <begin position="254"/>
        <end position="280"/>
    </location>
</feature>
<keyword evidence="3 8" id="KW-0812">Transmembrane</keyword>
<evidence type="ECO:0000259" key="9">
    <source>
        <dbReference type="Pfam" id="PF02687"/>
    </source>
</evidence>
<feature type="transmembrane region" description="Helical" evidence="8">
    <location>
        <begin position="24"/>
        <end position="43"/>
    </location>
</feature>
<comment type="similarity">
    <text evidence="6">Belongs to the ABC-4 integral membrane protein family.</text>
</comment>
<dbReference type="EMBL" id="BAAAQD010000001">
    <property type="protein sequence ID" value="GAA1502111.1"/>
    <property type="molecule type" value="Genomic_DNA"/>
</dbReference>
<evidence type="ECO:0000256" key="3">
    <source>
        <dbReference type="ARBA" id="ARBA00022692"/>
    </source>
</evidence>
<evidence type="ECO:0000256" key="1">
    <source>
        <dbReference type="ARBA" id="ARBA00004651"/>
    </source>
</evidence>
<accession>A0ABP4KKJ1</accession>
<keyword evidence="11" id="KW-1185">Reference proteome</keyword>
<feature type="region of interest" description="Disordered" evidence="7">
    <location>
        <begin position="605"/>
        <end position="624"/>
    </location>
</feature>
<comment type="subcellular location">
    <subcellularLocation>
        <location evidence="1">Cell membrane</location>
        <topology evidence="1">Multi-pass membrane protein</topology>
    </subcellularLocation>
</comment>
<keyword evidence="2" id="KW-1003">Cell membrane</keyword>
<evidence type="ECO:0000256" key="4">
    <source>
        <dbReference type="ARBA" id="ARBA00022989"/>
    </source>
</evidence>
<feature type="domain" description="ABC3 transporter permease C-terminal" evidence="9">
    <location>
        <begin position="468"/>
        <end position="573"/>
    </location>
</feature>
<gene>
    <name evidence="10" type="ORF">GCM10009827_013180</name>
</gene>
<dbReference type="Pfam" id="PF02687">
    <property type="entry name" value="FtsX"/>
    <property type="match status" value="2"/>
</dbReference>
<dbReference type="Proteomes" id="UP001501470">
    <property type="component" value="Unassembled WGS sequence"/>
</dbReference>
<dbReference type="InterPro" id="IPR003838">
    <property type="entry name" value="ABC3_permease_C"/>
</dbReference>
<dbReference type="InterPro" id="IPR050250">
    <property type="entry name" value="Macrolide_Exporter_MacB"/>
</dbReference>
<sequence>MSGRLLLLCRLLVRDLRRRRTETVLLLVAITAATATLTLGLTLNELAERPFQQTRTATAGPDVIVTPRATGQAALDELAPLTTAAGVTGHSGPFPIAYLTMTAGGTSAHVVVQGRDTAPAPIDRPAVTGGTWVHPGGVVVERAFADALGIRTGDTVDIGGHPRRVTGTAVTAARATYPYAGWHYPGSILVERGGLVWVDGSDIATLAGGQPLSYTLNLKLADPAASTTYAVGDQLTTWQEIGHLNGRLYSDAQITLLVGSWLLSGLALAGVAGIVAGRIITRRRRVGLLKAAGAGPAMIAAGHLAEYLVIGLAAAATGLAAGWFAAPVLIRPSAGLVGSVNAQPPTLRTAVAVTALALTIAVAATLVPVVRAATTSTVHALADGAAPPRRRRWRIRLSRRLPTALLIGVRINARRPGRARLVTVNTLITTTALVAILMVNTRVVRFDLGYTELADPRWQRGEQAALLLTVVLCVLALINAVVSAWTAVLDARQPLAVARALGATPAQAGAGLAAAQLLPAIPGVAAGIPAGIGLVALVSTGDVQYPPGPWLLATALGVLFAVAALTAIPAIAATRHPVVEPSGPHRPDRRDRCGVSLAIRGRAATATRRGRARGPRSRGCVRAAARRRGSSSCRRLRW</sequence>
<dbReference type="PANTHER" id="PTHR30572">
    <property type="entry name" value="MEMBRANE COMPONENT OF TRANSPORTER-RELATED"/>
    <property type="match status" value="1"/>
</dbReference>
<organism evidence="10 11">
    <name type="scientific">Dactylosporangium maewongense</name>
    <dbReference type="NCBI Taxonomy" id="634393"/>
    <lineage>
        <taxon>Bacteria</taxon>
        <taxon>Bacillati</taxon>
        <taxon>Actinomycetota</taxon>
        <taxon>Actinomycetes</taxon>
        <taxon>Micromonosporales</taxon>
        <taxon>Micromonosporaceae</taxon>
        <taxon>Dactylosporangium</taxon>
    </lineage>
</organism>
<protein>
    <recommendedName>
        <fullName evidence="9">ABC3 transporter permease C-terminal domain-containing protein</fullName>
    </recommendedName>
</protein>
<proteinExistence type="inferred from homology"/>
<evidence type="ECO:0000256" key="6">
    <source>
        <dbReference type="ARBA" id="ARBA00038076"/>
    </source>
</evidence>
<evidence type="ECO:0000256" key="2">
    <source>
        <dbReference type="ARBA" id="ARBA00022475"/>
    </source>
</evidence>
<keyword evidence="4 8" id="KW-1133">Transmembrane helix</keyword>
<evidence type="ECO:0000313" key="10">
    <source>
        <dbReference type="EMBL" id="GAA1502111.1"/>
    </source>
</evidence>
<feature type="transmembrane region" description="Helical" evidence="8">
    <location>
        <begin position="550"/>
        <end position="572"/>
    </location>
</feature>
<feature type="transmembrane region" description="Helical" evidence="8">
    <location>
        <begin position="464"/>
        <end position="489"/>
    </location>
</feature>
<feature type="domain" description="ABC3 transporter permease C-terminal" evidence="9">
    <location>
        <begin position="260"/>
        <end position="376"/>
    </location>
</feature>